<sequence>MCKVYGFLAHGEKVTGQNPKVAKQDKKKSRGKAHKRMRYNRSFLIVGRGKHLGAVFYRNLLIVLR</sequence>
<dbReference type="GO" id="GO:0022627">
    <property type="term" value="C:cytosolic small ribosomal subunit"/>
    <property type="evidence" value="ECO:0007669"/>
    <property type="project" value="TreeGrafter"/>
</dbReference>
<name>A0AAD4SQ95_9MAGN</name>
<dbReference type="Pfam" id="PF04758">
    <property type="entry name" value="Ribosomal_S30"/>
    <property type="match status" value="1"/>
</dbReference>
<dbReference type="GO" id="GO:0006412">
    <property type="term" value="P:translation"/>
    <property type="evidence" value="ECO:0007669"/>
    <property type="project" value="InterPro"/>
</dbReference>
<dbReference type="EMBL" id="JAJJMB010009231">
    <property type="protein sequence ID" value="KAI3914726.1"/>
    <property type="molecule type" value="Genomic_DNA"/>
</dbReference>
<evidence type="ECO:0000256" key="1">
    <source>
        <dbReference type="ARBA" id="ARBA00022980"/>
    </source>
</evidence>
<dbReference type="GO" id="GO:0003735">
    <property type="term" value="F:structural constituent of ribosome"/>
    <property type="evidence" value="ECO:0007669"/>
    <property type="project" value="UniProtKB-UniRule"/>
</dbReference>
<evidence type="ECO:0000313" key="5">
    <source>
        <dbReference type="Proteomes" id="UP001202328"/>
    </source>
</evidence>
<evidence type="ECO:0000256" key="3">
    <source>
        <dbReference type="RuleBase" id="RU364011"/>
    </source>
</evidence>
<keyword evidence="5" id="KW-1185">Reference proteome</keyword>
<dbReference type="PANTHER" id="PTHR12650:SF36">
    <property type="entry name" value="40S RIBOSOMAL PROTEIN S30"/>
    <property type="match status" value="1"/>
</dbReference>
<dbReference type="InterPro" id="IPR006846">
    <property type="entry name" value="Ribosomal_eS30"/>
</dbReference>
<dbReference type="PANTHER" id="PTHR12650">
    <property type="entry name" value="40S RIBOSOMAL PROTEIN S30/UBIQUITIN-LIKE PROTEIN FUBI"/>
    <property type="match status" value="1"/>
</dbReference>
<gene>
    <name evidence="4" type="ORF">MKW98_001962</name>
</gene>
<evidence type="ECO:0000313" key="4">
    <source>
        <dbReference type="EMBL" id="KAI3914726.1"/>
    </source>
</evidence>
<organism evidence="4 5">
    <name type="scientific">Papaver atlanticum</name>
    <dbReference type="NCBI Taxonomy" id="357466"/>
    <lineage>
        <taxon>Eukaryota</taxon>
        <taxon>Viridiplantae</taxon>
        <taxon>Streptophyta</taxon>
        <taxon>Embryophyta</taxon>
        <taxon>Tracheophyta</taxon>
        <taxon>Spermatophyta</taxon>
        <taxon>Magnoliopsida</taxon>
        <taxon>Ranunculales</taxon>
        <taxon>Papaveraceae</taxon>
        <taxon>Papaveroideae</taxon>
        <taxon>Papaver</taxon>
    </lineage>
</organism>
<dbReference type="Proteomes" id="UP001202328">
    <property type="component" value="Unassembled WGS sequence"/>
</dbReference>
<keyword evidence="2 3" id="KW-0687">Ribonucleoprotein</keyword>
<dbReference type="AlphaFoldDB" id="A0AAD4SQ95"/>
<evidence type="ECO:0000256" key="2">
    <source>
        <dbReference type="ARBA" id="ARBA00023274"/>
    </source>
</evidence>
<keyword evidence="1 3" id="KW-0689">Ribosomal protein</keyword>
<protein>
    <recommendedName>
        <fullName evidence="3">40S ribosomal protein S30</fullName>
    </recommendedName>
</protein>
<comment type="similarity">
    <text evidence="3">Belongs to the eukaryotic ribosomal protein eS30 family.</text>
</comment>
<accession>A0AAD4SQ95</accession>
<comment type="caution">
    <text evidence="4">The sequence shown here is derived from an EMBL/GenBank/DDBJ whole genome shotgun (WGS) entry which is preliminary data.</text>
</comment>
<proteinExistence type="inferred from homology"/>
<reference evidence="4" key="1">
    <citation type="submission" date="2022-04" db="EMBL/GenBank/DDBJ databases">
        <title>A functionally conserved STORR gene fusion in Papaver species that diverged 16.8 million years ago.</title>
        <authorList>
            <person name="Catania T."/>
        </authorList>
    </citation>
    <scope>NUCLEOTIDE SEQUENCE</scope>
    <source>
        <strain evidence="4">S-188037</strain>
    </source>
</reference>